<dbReference type="KEGG" id="enn:FRE64_12180"/>
<dbReference type="Pfam" id="PF02687">
    <property type="entry name" value="FtsX"/>
    <property type="match status" value="1"/>
</dbReference>
<reference evidence="10" key="1">
    <citation type="submission" date="2019-08" db="EMBL/GenBank/DDBJ databases">
        <title>Carotenoids and Carotenoid Binding Proteins in the Halophilic Cyanobacterium Euhalothece sp. ZM00.</title>
        <authorList>
            <person name="Cho S.M."/>
            <person name="Song J.Y."/>
            <person name="Park Y.-I."/>
        </authorList>
    </citation>
    <scope>NUCLEOTIDE SEQUENCE [LARGE SCALE GENOMIC DNA]</scope>
    <source>
        <strain evidence="10">Z-M001</strain>
    </source>
</reference>
<dbReference type="OrthoDB" id="180999at2"/>
<keyword evidence="4 7" id="KW-0812">Transmembrane</keyword>
<proteinExistence type="predicted"/>
<evidence type="ECO:0000256" key="4">
    <source>
        <dbReference type="ARBA" id="ARBA00022692"/>
    </source>
</evidence>
<feature type="transmembrane region" description="Helical" evidence="7">
    <location>
        <begin position="376"/>
        <end position="403"/>
    </location>
</feature>
<dbReference type="PANTHER" id="PTHR43738">
    <property type="entry name" value="ABC TRANSPORTER, MEMBRANE PROTEIN"/>
    <property type="match status" value="1"/>
</dbReference>
<evidence type="ECO:0000313" key="10">
    <source>
        <dbReference type="EMBL" id="QDZ40646.1"/>
    </source>
</evidence>
<evidence type="ECO:0000259" key="8">
    <source>
        <dbReference type="Pfam" id="PF02687"/>
    </source>
</evidence>
<keyword evidence="11" id="KW-1185">Reference proteome</keyword>
<evidence type="ECO:0000259" key="9">
    <source>
        <dbReference type="Pfam" id="PF12704"/>
    </source>
</evidence>
<dbReference type="InterPro" id="IPR003838">
    <property type="entry name" value="ABC3_permease_C"/>
</dbReference>
<dbReference type="RefSeq" id="WP_146296492.1">
    <property type="nucleotide sequence ID" value="NZ_CP042326.1"/>
</dbReference>
<sequence length="417" mass="45638">MVSLARKNLLEDIPRFLVAQAGILFAVTLVTIQTGIFSGFSLSTVKLINNSHADLWVTSDTLVQLELTLPIPVSDLLKARDISGVQRAEGLIFSGAQWFPREGEIERARVIGFNPNSWLYQPERMLEGEIENLNQPYSVIIDTTDQETLQVSGVGDQVQMNSLPAEIVGITESNTSMISNAFVLTSLRNANAYLRAGQTSRVNCQLPQEGSRLECVNVFHPDQQPTETDPEEPPRNLAASDVITFILVEVAPGEEITTVRQELETQLNNVTTYTPDELIQVTQDYWQQRTGIGFILGLGTVVGIIVGIVVVSQILYSSVSDHLKEFGTLKAMGASSQMIYQVIIEQAVWMAILGYLPGMILSLGIAYGININQGTLLLITPTSAIAIFILTLIMCIGSAIFAIQKVNRVDPAVVFKA</sequence>
<feature type="transmembrane region" description="Helical" evidence="7">
    <location>
        <begin position="292"/>
        <end position="316"/>
    </location>
</feature>
<dbReference type="Pfam" id="PF12704">
    <property type="entry name" value="MacB_PCD"/>
    <property type="match status" value="1"/>
</dbReference>
<evidence type="ECO:0000256" key="5">
    <source>
        <dbReference type="ARBA" id="ARBA00022989"/>
    </source>
</evidence>
<accession>A0A5B8NNX3</accession>
<dbReference type="Proteomes" id="UP000318453">
    <property type="component" value="Chromosome"/>
</dbReference>
<dbReference type="InterPro" id="IPR005891">
    <property type="entry name" value="DevC"/>
</dbReference>
<dbReference type="GO" id="GO:0005886">
    <property type="term" value="C:plasma membrane"/>
    <property type="evidence" value="ECO:0007669"/>
    <property type="project" value="UniProtKB-SubCell"/>
</dbReference>
<comment type="subcellular location">
    <subcellularLocation>
        <location evidence="1">Cell membrane</location>
        <topology evidence="1">Multi-pass membrane protein</topology>
    </subcellularLocation>
</comment>
<keyword evidence="2" id="KW-0813">Transport</keyword>
<name>A0A5B8NNX3_9CHRO</name>
<feature type="transmembrane region" description="Helical" evidence="7">
    <location>
        <begin position="347"/>
        <end position="369"/>
    </location>
</feature>
<evidence type="ECO:0000256" key="6">
    <source>
        <dbReference type="ARBA" id="ARBA00023136"/>
    </source>
</evidence>
<keyword evidence="6 7" id="KW-0472">Membrane</keyword>
<dbReference type="AlphaFoldDB" id="A0A5B8NNX3"/>
<dbReference type="InterPro" id="IPR025857">
    <property type="entry name" value="MacB_PCD"/>
</dbReference>
<keyword evidence="5 7" id="KW-1133">Transmembrane helix</keyword>
<gene>
    <name evidence="10" type="ORF">FRE64_12180</name>
</gene>
<dbReference type="InterPro" id="IPR051125">
    <property type="entry name" value="ABC-4/HrtB_transporter"/>
</dbReference>
<evidence type="ECO:0000256" key="3">
    <source>
        <dbReference type="ARBA" id="ARBA00022475"/>
    </source>
</evidence>
<evidence type="ECO:0000256" key="7">
    <source>
        <dbReference type="SAM" id="Phobius"/>
    </source>
</evidence>
<feature type="domain" description="MacB-like periplasmic core" evidence="9">
    <location>
        <begin position="21"/>
        <end position="265"/>
    </location>
</feature>
<dbReference type="PANTHER" id="PTHR43738:SF1">
    <property type="entry name" value="HEMIN TRANSPORT SYSTEM PERMEASE PROTEIN HRTB-RELATED"/>
    <property type="match status" value="1"/>
</dbReference>
<keyword evidence="3" id="KW-1003">Cell membrane</keyword>
<dbReference type="PIRSF" id="PIRSF031773">
    <property type="entry name" value="DevC"/>
    <property type="match status" value="1"/>
</dbReference>
<evidence type="ECO:0000313" key="11">
    <source>
        <dbReference type="Proteomes" id="UP000318453"/>
    </source>
</evidence>
<organism evidence="10 11">
    <name type="scientific">Euhalothece natronophila Z-M001</name>
    <dbReference type="NCBI Taxonomy" id="522448"/>
    <lineage>
        <taxon>Bacteria</taxon>
        <taxon>Bacillati</taxon>
        <taxon>Cyanobacteriota</taxon>
        <taxon>Cyanophyceae</taxon>
        <taxon>Oscillatoriophycideae</taxon>
        <taxon>Chroococcales</taxon>
        <taxon>Halothecacae</taxon>
        <taxon>Halothece cluster</taxon>
        <taxon>Euhalothece</taxon>
    </lineage>
</organism>
<feature type="transmembrane region" description="Helical" evidence="7">
    <location>
        <begin position="16"/>
        <end position="40"/>
    </location>
</feature>
<evidence type="ECO:0000256" key="2">
    <source>
        <dbReference type="ARBA" id="ARBA00022448"/>
    </source>
</evidence>
<protein>
    <submittedName>
        <fullName evidence="10">FtsX-like permease family protein</fullName>
    </submittedName>
</protein>
<dbReference type="EMBL" id="CP042326">
    <property type="protein sequence ID" value="QDZ40646.1"/>
    <property type="molecule type" value="Genomic_DNA"/>
</dbReference>
<evidence type="ECO:0000256" key="1">
    <source>
        <dbReference type="ARBA" id="ARBA00004651"/>
    </source>
</evidence>
<feature type="domain" description="ABC3 transporter permease C-terminal" evidence="8">
    <location>
        <begin position="300"/>
        <end position="410"/>
    </location>
</feature>